<name>A0A085ZHC0_9FLAO</name>
<proteinExistence type="predicted"/>
<dbReference type="RefSeq" id="WP_034704414.1">
    <property type="nucleotide sequence ID" value="NZ_JPRO01000007.1"/>
</dbReference>
<dbReference type="eggNOG" id="ENOG502ZZUH">
    <property type="taxonomic scope" value="Bacteria"/>
</dbReference>
<comment type="caution">
    <text evidence="1">The sequence shown here is derived from an EMBL/GenBank/DDBJ whole genome shotgun (WGS) entry which is preliminary data.</text>
</comment>
<dbReference type="AlphaFoldDB" id="A0A085ZHC0"/>
<accession>A0A085ZHC0</accession>
<organism evidence="1 2">
    <name type="scientific">Chryseobacterium luteum</name>
    <dbReference type="NCBI Taxonomy" id="421531"/>
    <lineage>
        <taxon>Bacteria</taxon>
        <taxon>Pseudomonadati</taxon>
        <taxon>Bacteroidota</taxon>
        <taxon>Flavobacteriia</taxon>
        <taxon>Flavobacteriales</taxon>
        <taxon>Weeksellaceae</taxon>
        <taxon>Chryseobacterium group</taxon>
        <taxon>Chryseobacterium</taxon>
    </lineage>
</organism>
<evidence type="ECO:0000313" key="2">
    <source>
        <dbReference type="Proteomes" id="UP000028703"/>
    </source>
</evidence>
<sequence length="122" mass="13887">MKKTFLFAIACFFFLTSCNNESIPTVAQENLKTEAVQNFKRAITTVNTSKNLPMSEEKQNSEYQFPQLSEKRKDILLPAAKSLIKSTGVKDEQIEKATHGDKTKTILWAMEIFQDNYTNSSL</sequence>
<gene>
    <name evidence="1" type="ORF">IX38_10505</name>
</gene>
<dbReference type="PROSITE" id="PS51257">
    <property type="entry name" value="PROKAR_LIPOPROTEIN"/>
    <property type="match status" value="1"/>
</dbReference>
<protein>
    <submittedName>
        <fullName evidence="1">Uncharacterized protein</fullName>
    </submittedName>
</protein>
<evidence type="ECO:0000313" key="1">
    <source>
        <dbReference type="EMBL" id="KFF03834.1"/>
    </source>
</evidence>
<reference evidence="1 2" key="1">
    <citation type="submission" date="2014-07" db="EMBL/GenBank/DDBJ databases">
        <title>Genome of Chryseobacterium luteum DSM 18605.</title>
        <authorList>
            <person name="Stropko S.J."/>
            <person name="Pipes S.E."/>
            <person name="Newman J.D."/>
        </authorList>
    </citation>
    <scope>NUCLEOTIDE SEQUENCE [LARGE SCALE GENOMIC DNA]</scope>
    <source>
        <strain evidence="1 2">DSM 18605</strain>
    </source>
</reference>
<dbReference type="OrthoDB" id="1256992at2"/>
<dbReference type="Proteomes" id="UP000028703">
    <property type="component" value="Unassembled WGS sequence"/>
</dbReference>
<keyword evidence="2" id="KW-1185">Reference proteome</keyword>
<dbReference type="EMBL" id="JPRO01000007">
    <property type="protein sequence ID" value="KFF03834.1"/>
    <property type="molecule type" value="Genomic_DNA"/>
</dbReference>